<comment type="caution">
    <text evidence="3">The sequence shown here is derived from an EMBL/GenBank/DDBJ whole genome shotgun (WGS) entry which is preliminary data.</text>
</comment>
<feature type="transmembrane region" description="Helical" evidence="1">
    <location>
        <begin position="248"/>
        <end position="268"/>
    </location>
</feature>
<feature type="transmembrane region" description="Helical" evidence="1">
    <location>
        <begin position="19"/>
        <end position="37"/>
    </location>
</feature>
<protein>
    <submittedName>
        <fullName evidence="3">DUF418 domain-containing protein</fullName>
    </submittedName>
</protein>
<dbReference type="InterPro" id="IPR007349">
    <property type="entry name" value="DUF418"/>
</dbReference>
<evidence type="ECO:0000259" key="2">
    <source>
        <dbReference type="Pfam" id="PF04235"/>
    </source>
</evidence>
<keyword evidence="1" id="KW-1133">Transmembrane helix</keyword>
<dbReference type="PANTHER" id="PTHR30590">
    <property type="entry name" value="INNER MEMBRANE PROTEIN"/>
    <property type="match status" value="1"/>
</dbReference>
<feature type="transmembrane region" description="Helical" evidence="1">
    <location>
        <begin position="107"/>
        <end position="136"/>
    </location>
</feature>
<dbReference type="PANTHER" id="PTHR30590:SF2">
    <property type="entry name" value="INNER MEMBRANE PROTEIN"/>
    <property type="match status" value="1"/>
</dbReference>
<dbReference type="Pfam" id="PF04235">
    <property type="entry name" value="DUF418"/>
    <property type="match status" value="1"/>
</dbReference>
<feature type="domain" description="DUF418" evidence="2">
    <location>
        <begin position="231"/>
        <end position="391"/>
    </location>
</feature>
<proteinExistence type="predicted"/>
<organism evidence="3 4">
    <name type="scientific">Halobacterium litoreum</name>
    <dbReference type="NCBI Taxonomy" id="2039234"/>
    <lineage>
        <taxon>Archaea</taxon>
        <taxon>Methanobacteriati</taxon>
        <taxon>Methanobacteriota</taxon>
        <taxon>Stenosarchaea group</taxon>
        <taxon>Halobacteria</taxon>
        <taxon>Halobacteriales</taxon>
        <taxon>Halobacteriaceae</taxon>
        <taxon>Halobacterium</taxon>
    </lineage>
</organism>
<dbReference type="Proteomes" id="UP001595660">
    <property type="component" value="Unassembled WGS sequence"/>
</dbReference>
<reference evidence="3 4" key="1">
    <citation type="journal article" date="2019" name="Int. J. Syst. Evol. Microbiol.">
        <title>The Global Catalogue of Microorganisms (GCM) 10K type strain sequencing project: providing services to taxonomists for standard genome sequencing and annotation.</title>
        <authorList>
            <consortium name="The Broad Institute Genomics Platform"/>
            <consortium name="The Broad Institute Genome Sequencing Center for Infectious Disease"/>
            <person name="Wu L."/>
            <person name="Ma J."/>
        </authorList>
    </citation>
    <scope>NUCLEOTIDE SEQUENCE [LARGE SCALE GENOMIC DNA]</scope>
    <source>
        <strain evidence="3 4">CGMCC 1.12562</strain>
    </source>
</reference>
<feature type="transmembrane region" description="Helical" evidence="1">
    <location>
        <begin position="280"/>
        <end position="303"/>
    </location>
</feature>
<keyword evidence="1" id="KW-0812">Transmembrane</keyword>
<dbReference type="AlphaFoldDB" id="A0ABD5NHE0"/>
<dbReference type="RefSeq" id="WP_232569850.1">
    <property type="nucleotide sequence ID" value="NZ_CP089466.1"/>
</dbReference>
<gene>
    <name evidence="3" type="ORF">ACFOKC_13595</name>
</gene>
<name>A0ABD5NHE0_9EURY</name>
<keyword evidence="4" id="KW-1185">Reference proteome</keyword>
<sequence length="401" mass="44286">MTDDAAPTPPSERIVGLDALRGFALLGILVINIRLFSMPEAVLLNPTVYGDFSGANYWAWFAGYVFAERKFLTLFTMLFGASVLLFTRKFDDQLTTLRLHYRRSLWLVVFGLAHAYLLWYGDILVSYGVTALFVVFARDESAKFLATVGAVLFVVPSLLELLTATSGDVSSFVPAWRPAESALQAEVATYRGGWLAQMDHRAASAWSRQTTSYLAATGWRTAGAMFVGMSLFKTGVLTNERSARFYRLLVAVGGVVGVATMVAGAAYVESSGWSPTAGLYWQQFIYFGAFPMAGAYIGAVMLLSRRRPGGRVTHGLAAIGRTAFSNYILQSVLATTIFYGHGLGLFGRVSRVEALGVVAAIWAFQIAVSVAWLRRYRYGPLEWLWRTLTYGERQPIRRTDR</sequence>
<accession>A0ABD5NHE0</accession>
<feature type="transmembrane region" description="Helical" evidence="1">
    <location>
        <begin position="324"/>
        <end position="342"/>
    </location>
</feature>
<dbReference type="InterPro" id="IPR052529">
    <property type="entry name" value="Bact_Transport_Assoc"/>
</dbReference>
<evidence type="ECO:0000256" key="1">
    <source>
        <dbReference type="SAM" id="Phobius"/>
    </source>
</evidence>
<dbReference type="EMBL" id="JBHRWN010000002">
    <property type="protein sequence ID" value="MFC3478758.1"/>
    <property type="molecule type" value="Genomic_DNA"/>
</dbReference>
<evidence type="ECO:0000313" key="3">
    <source>
        <dbReference type="EMBL" id="MFC3478758.1"/>
    </source>
</evidence>
<feature type="transmembrane region" description="Helical" evidence="1">
    <location>
        <begin position="354"/>
        <end position="373"/>
    </location>
</feature>
<keyword evidence="1" id="KW-0472">Membrane</keyword>
<evidence type="ECO:0000313" key="4">
    <source>
        <dbReference type="Proteomes" id="UP001595660"/>
    </source>
</evidence>
<dbReference type="GeneID" id="69118227"/>
<feature type="transmembrane region" description="Helical" evidence="1">
    <location>
        <begin position="142"/>
        <end position="162"/>
    </location>
</feature>
<feature type="transmembrane region" description="Helical" evidence="1">
    <location>
        <begin position="57"/>
        <end position="86"/>
    </location>
</feature>